<accession>A0A1Y3EW31</accession>
<evidence type="ECO:0000259" key="4">
    <source>
        <dbReference type="Pfam" id="PF20974"/>
    </source>
</evidence>
<dbReference type="Gene3D" id="3.40.50.720">
    <property type="entry name" value="NAD(P)-binding Rossmann-like Domain"/>
    <property type="match status" value="1"/>
</dbReference>
<dbReference type="GO" id="GO:0016491">
    <property type="term" value="F:oxidoreductase activity"/>
    <property type="evidence" value="ECO:0007669"/>
    <property type="project" value="UniProtKB-KW"/>
</dbReference>
<feature type="domain" description="Glutamyl/glutaminyl-tRNA synthetase class Ib anti-codon binding" evidence="3">
    <location>
        <begin position="27"/>
        <end position="127"/>
    </location>
</feature>
<dbReference type="GO" id="GO:0004812">
    <property type="term" value="F:aminoacyl-tRNA ligase activity"/>
    <property type="evidence" value="ECO:0007669"/>
    <property type="project" value="InterPro"/>
</dbReference>
<dbReference type="GO" id="GO:0006418">
    <property type="term" value="P:tRNA aminoacylation for protein translation"/>
    <property type="evidence" value="ECO:0007669"/>
    <property type="project" value="InterPro"/>
</dbReference>
<dbReference type="InterPro" id="IPR020056">
    <property type="entry name" value="Rbsml_bL25/Gln-tRNA_synth_N"/>
</dbReference>
<dbReference type="Proteomes" id="UP000243006">
    <property type="component" value="Unassembled WGS sequence"/>
</dbReference>
<name>A0A1Y3EW31_9BILA</name>
<reference evidence="5 6" key="1">
    <citation type="submission" date="2015-04" db="EMBL/GenBank/DDBJ databases">
        <title>Draft genome of the roundworm Trichinella nativa.</title>
        <authorList>
            <person name="Mitreva M."/>
        </authorList>
    </citation>
    <scope>NUCLEOTIDE SEQUENCE [LARGE SCALE GENOMIC DNA]</scope>
    <source>
        <strain evidence="5 6">ISS45</strain>
    </source>
</reference>
<dbReference type="GO" id="GO:0005524">
    <property type="term" value="F:ATP binding"/>
    <property type="evidence" value="ECO:0007669"/>
    <property type="project" value="InterPro"/>
</dbReference>
<evidence type="ECO:0000313" key="5">
    <source>
        <dbReference type="EMBL" id="OUC49374.1"/>
    </source>
</evidence>
<dbReference type="Pfam" id="PF00106">
    <property type="entry name" value="adh_short"/>
    <property type="match status" value="1"/>
</dbReference>
<dbReference type="InterPro" id="IPR002347">
    <property type="entry name" value="SDR_fam"/>
</dbReference>
<dbReference type="EMBL" id="LVZM01001078">
    <property type="protein sequence ID" value="OUC49374.1"/>
    <property type="molecule type" value="Genomic_DNA"/>
</dbReference>
<dbReference type="SUPFAM" id="SSF50715">
    <property type="entry name" value="Ribosomal protein L25-like"/>
    <property type="match status" value="1"/>
</dbReference>
<keyword evidence="5" id="KW-0436">Ligase</keyword>
<gene>
    <name evidence="5" type="ORF">D917_05450</name>
</gene>
<dbReference type="SUPFAM" id="SSF51735">
    <property type="entry name" value="NAD(P)-binding Rossmann-fold domains"/>
    <property type="match status" value="1"/>
</dbReference>
<dbReference type="InterPro" id="IPR049437">
    <property type="entry name" value="tRNA-synt_1c_C2"/>
</dbReference>
<organism evidence="5 6">
    <name type="scientific">Trichinella nativa</name>
    <dbReference type="NCBI Taxonomy" id="6335"/>
    <lineage>
        <taxon>Eukaryota</taxon>
        <taxon>Metazoa</taxon>
        <taxon>Ecdysozoa</taxon>
        <taxon>Nematoda</taxon>
        <taxon>Enoplea</taxon>
        <taxon>Dorylaimia</taxon>
        <taxon>Trichinellida</taxon>
        <taxon>Trichinellidae</taxon>
        <taxon>Trichinella</taxon>
    </lineage>
</organism>
<dbReference type="Pfam" id="PF03950">
    <property type="entry name" value="tRNA-synt_1c_C"/>
    <property type="match status" value="1"/>
</dbReference>
<proteinExistence type="predicted"/>
<dbReference type="Pfam" id="PF20974">
    <property type="entry name" value="tRNA-synt_1c_C2"/>
    <property type="match status" value="1"/>
</dbReference>
<dbReference type="Gene3D" id="2.40.240.10">
    <property type="entry name" value="Ribosomal Protein L25, Chain P"/>
    <property type="match status" value="2"/>
</dbReference>
<dbReference type="GO" id="GO:0005737">
    <property type="term" value="C:cytoplasm"/>
    <property type="evidence" value="ECO:0007669"/>
    <property type="project" value="InterPro"/>
</dbReference>
<evidence type="ECO:0000313" key="6">
    <source>
        <dbReference type="Proteomes" id="UP000243006"/>
    </source>
</evidence>
<sequence length="540" mass="61605">MGLTTALTAVDPMMLEACVRDVLNVTAPRHMAVLNPLKVRFANPVELPKMVEVPDFPNTLSDKSTGKHHVQFDSTIFIEADDFKEHADDKHFKRFTSTQAVGLKYVGLVMILQEIKKNHLGEFMELIVKVEKLTEQNKPKCFIHWVAKPISCEVRLYERLFHHRNPEDSNEVPGGFLTDVNKDSLHVINDAYIDESLRRCAKVESRFQFERVGFFVVDPDSTDTKNNCRLRRTKKYAGQERCDGKIYAVTGADSGIGLEIVCDLVLRVYMGSRSELTGEKAFEALVNRGCDPQLMVIIRLRMHSFASVCNFADQIFQHEHKLDGLVNNAAVMFYPKFQMTENGHEYTWQVNYLGHALLTEKLLPLMKATDAPRARILFLVSRLQSYCSSTELDLKTVDTRDGWDRFEAYSRSKLALTIYAFALAKRLAADNASVTVNVCYPGACFTRLLRYTPLNTNRIVRLCSKPFLWYFLKTAREGAQTPLYCLLSPEVEHETGRYLNNFKKAEPSPLALDVELQDNLFNYTLHVLNLFETLAATSRT</sequence>
<dbReference type="AlphaFoldDB" id="A0A1Y3EW31"/>
<dbReference type="PANTHER" id="PTHR43157:SF31">
    <property type="entry name" value="PHOSPHATIDYLINOSITOL-GLYCAN BIOSYNTHESIS CLASS F PROTEIN"/>
    <property type="match status" value="1"/>
</dbReference>
<protein>
    <submittedName>
        <fullName evidence="5">tRNA ligase class I, anti-codon binding domain protein</fullName>
    </submittedName>
</protein>
<dbReference type="InterPro" id="IPR036291">
    <property type="entry name" value="NAD(P)-bd_dom_sf"/>
</dbReference>
<dbReference type="InterPro" id="IPR020059">
    <property type="entry name" value="Glu/Gln-tRNA-synth_Ib_codon-bd"/>
</dbReference>
<evidence type="ECO:0000259" key="3">
    <source>
        <dbReference type="Pfam" id="PF03950"/>
    </source>
</evidence>
<keyword evidence="2" id="KW-0560">Oxidoreductase</keyword>
<feature type="domain" description="tRNA synthetases class I (E and Q) anti-codon binding" evidence="4">
    <location>
        <begin position="142"/>
        <end position="218"/>
    </location>
</feature>
<evidence type="ECO:0000256" key="1">
    <source>
        <dbReference type="ARBA" id="ARBA00022917"/>
    </source>
</evidence>
<dbReference type="PRINTS" id="PR00081">
    <property type="entry name" value="GDHRDH"/>
</dbReference>
<comment type="caution">
    <text evidence="5">The sequence shown here is derived from an EMBL/GenBank/DDBJ whole genome shotgun (WGS) entry which is preliminary data.</text>
</comment>
<dbReference type="PANTHER" id="PTHR43157">
    <property type="entry name" value="PHOSPHATIDYLINOSITOL-GLYCAN BIOSYNTHESIS CLASS F PROTEIN-RELATED"/>
    <property type="match status" value="1"/>
</dbReference>
<evidence type="ECO:0000256" key="2">
    <source>
        <dbReference type="ARBA" id="ARBA00023002"/>
    </source>
</evidence>
<keyword evidence="1" id="KW-0648">Protein biosynthesis</keyword>
<dbReference type="InterPro" id="IPR011035">
    <property type="entry name" value="Ribosomal_bL25/Gln-tRNA_synth"/>
</dbReference>